<dbReference type="SMART" id="SM00342">
    <property type="entry name" value="HTH_ARAC"/>
    <property type="match status" value="1"/>
</dbReference>
<dbReference type="PROSITE" id="PS01124">
    <property type="entry name" value="HTH_ARAC_FAMILY_2"/>
    <property type="match status" value="1"/>
</dbReference>
<sequence>MYTEKVPEVEASLQYIQDNIFDSLSLDEIAHKVGYSPYHFTRIFKAHMGIPLFYYISSLRLQKAKDLLLHTDLTIRDIALEVGQQSLGTFTTRFTQKVGVSPAVFRRTATDAGKALQTLKLLDDRHLDNTSSGGQCSIFGNIETEIPYQGVVLIGLFPKPIPEGVPLYGTLVSLPSGFCLSGVRPGTYYLMATSVSWEMQAESILLTQKTLRTRFHKPLMISPGTVIPHLNVKLHQPQLDDPPILVSLPLLMKRFLGQIHQKSNP</sequence>
<keyword evidence="2" id="KW-0238">DNA-binding</keyword>
<dbReference type="HOGENOM" id="CLU_082704_1_0_9"/>
<proteinExistence type="predicted"/>
<accession>A6TPF7</accession>
<evidence type="ECO:0000313" key="5">
    <source>
        <dbReference type="EMBL" id="ABR48075.1"/>
    </source>
</evidence>
<keyword evidence="1" id="KW-0805">Transcription regulation</keyword>
<evidence type="ECO:0000313" key="6">
    <source>
        <dbReference type="Proteomes" id="UP000001572"/>
    </source>
</evidence>
<name>A6TPF7_ALKMQ</name>
<evidence type="ECO:0000256" key="3">
    <source>
        <dbReference type="ARBA" id="ARBA00023163"/>
    </source>
</evidence>
<keyword evidence="3" id="KW-0804">Transcription</keyword>
<reference evidence="6" key="1">
    <citation type="journal article" date="2016" name="Genome Announc.">
        <title>Complete genome sequence of Alkaliphilus metalliredigens strain QYMF, an alkaliphilic and metal-reducing bacterium isolated from borax-contaminated leachate ponds.</title>
        <authorList>
            <person name="Hwang C."/>
            <person name="Copeland A."/>
            <person name="Lucas S."/>
            <person name="Lapidus A."/>
            <person name="Barry K."/>
            <person name="Detter J.C."/>
            <person name="Glavina Del Rio T."/>
            <person name="Hammon N."/>
            <person name="Israni S."/>
            <person name="Dalin E."/>
            <person name="Tice H."/>
            <person name="Pitluck S."/>
            <person name="Chertkov O."/>
            <person name="Brettin T."/>
            <person name="Bruce D."/>
            <person name="Han C."/>
            <person name="Schmutz J."/>
            <person name="Larimer F."/>
            <person name="Land M.L."/>
            <person name="Hauser L."/>
            <person name="Kyrpides N."/>
            <person name="Mikhailova N."/>
            <person name="Ye Q."/>
            <person name="Zhou J."/>
            <person name="Richardson P."/>
            <person name="Fields M.W."/>
        </authorList>
    </citation>
    <scope>NUCLEOTIDE SEQUENCE [LARGE SCALE GENOMIC DNA]</scope>
    <source>
        <strain evidence="6">QYMF</strain>
    </source>
</reference>
<feature type="domain" description="HTH araC/xylS-type" evidence="4">
    <location>
        <begin position="10"/>
        <end position="108"/>
    </location>
</feature>
<gene>
    <name evidence="5" type="ordered locus">Amet_1911</name>
</gene>
<protein>
    <submittedName>
        <fullName evidence="5">Helix-turn-helix-domain containing protein, AraC type</fullName>
    </submittedName>
</protein>
<dbReference type="KEGG" id="amt:Amet_1911"/>
<evidence type="ECO:0000259" key="4">
    <source>
        <dbReference type="PROSITE" id="PS01124"/>
    </source>
</evidence>
<dbReference type="AlphaFoldDB" id="A6TPF7"/>
<dbReference type="OrthoDB" id="9801721at2"/>
<dbReference type="InterPro" id="IPR009057">
    <property type="entry name" value="Homeodomain-like_sf"/>
</dbReference>
<dbReference type="SUPFAM" id="SSF46689">
    <property type="entry name" value="Homeodomain-like"/>
    <property type="match status" value="2"/>
</dbReference>
<dbReference type="Pfam" id="PF12833">
    <property type="entry name" value="HTH_18"/>
    <property type="match status" value="1"/>
</dbReference>
<dbReference type="RefSeq" id="WP_012063109.1">
    <property type="nucleotide sequence ID" value="NC_009633.1"/>
</dbReference>
<dbReference type="GO" id="GO:0043565">
    <property type="term" value="F:sequence-specific DNA binding"/>
    <property type="evidence" value="ECO:0007669"/>
    <property type="project" value="InterPro"/>
</dbReference>
<dbReference type="PANTHER" id="PTHR47504:SF5">
    <property type="entry name" value="RIGHT ORIGIN-BINDING PROTEIN"/>
    <property type="match status" value="1"/>
</dbReference>
<organism evidence="5 6">
    <name type="scientific">Alkaliphilus metalliredigens (strain QYMF)</name>
    <dbReference type="NCBI Taxonomy" id="293826"/>
    <lineage>
        <taxon>Bacteria</taxon>
        <taxon>Bacillati</taxon>
        <taxon>Bacillota</taxon>
        <taxon>Clostridia</taxon>
        <taxon>Peptostreptococcales</taxon>
        <taxon>Natronincolaceae</taxon>
        <taxon>Alkaliphilus</taxon>
    </lineage>
</organism>
<keyword evidence="6" id="KW-1185">Reference proteome</keyword>
<dbReference type="Proteomes" id="UP000001572">
    <property type="component" value="Chromosome"/>
</dbReference>
<dbReference type="GO" id="GO:0003700">
    <property type="term" value="F:DNA-binding transcription factor activity"/>
    <property type="evidence" value="ECO:0007669"/>
    <property type="project" value="InterPro"/>
</dbReference>
<dbReference type="InterPro" id="IPR050959">
    <property type="entry name" value="MarA-like"/>
</dbReference>
<dbReference type="InterPro" id="IPR018060">
    <property type="entry name" value="HTH_AraC"/>
</dbReference>
<dbReference type="STRING" id="293826.Amet_1911"/>
<evidence type="ECO:0000256" key="1">
    <source>
        <dbReference type="ARBA" id="ARBA00023015"/>
    </source>
</evidence>
<dbReference type="EMBL" id="CP000724">
    <property type="protein sequence ID" value="ABR48075.1"/>
    <property type="molecule type" value="Genomic_DNA"/>
</dbReference>
<evidence type="ECO:0000256" key="2">
    <source>
        <dbReference type="ARBA" id="ARBA00023125"/>
    </source>
</evidence>
<dbReference type="Gene3D" id="1.10.10.60">
    <property type="entry name" value="Homeodomain-like"/>
    <property type="match status" value="2"/>
</dbReference>
<dbReference type="PANTHER" id="PTHR47504">
    <property type="entry name" value="RIGHT ORIGIN-BINDING PROTEIN"/>
    <property type="match status" value="1"/>
</dbReference>
<dbReference type="eggNOG" id="COG2207">
    <property type="taxonomic scope" value="Bacteria"/>
</dbReference>